<feature type="domain" description="Acyltransferase MbtK/IucB-like conserved" evidence="5">
    <location>
        <begin position="25"/>
        <end position="73"/>
    </location>
</feature>
<evidence type="ECO:0000313" key="7">
    <source>
        <dbReference type="Proteomes" id="UP001250181"/>
    </source>
</evidence>
<evidence type="ECO:0000259" key="5">
    <source>
        <dbReference type="SMART" id="SM01006"/>
    </source>
</evidence>
<keyword evidence="6" id="KW-0808">Transferase</keyword>
<dbReference type="Gene3D" id="3.40.630.30">
    <property type="match status" value="1"/>
</dbReference>
<proteinExistence type="predicted"/>
<evidence type="ECO:0000256" key="1">
    <source>
        <dbReference type="ARBA" id="ARBA00003818"/>
    </source>
</evidence>
<keyword evidence="6" id="KW-0012">Acyltransferase</keyword>
<dbReference type="Proteomes" id="UP001250181">
    <property type="component" value="Unassembled WGS sequence"/>
</dbReference>
<sequence>MTTGTDPRPAVYEHVVEGFGTIRIVPVDPDRDAALLHSWVSEDRARFWGMRDASLQEVREIYAHLDSLTTHHAYLVHRDDVPVALFQTYDPQADRVSECYEVRPGDIGAHLLLAPTAAPERGFSAHLLEALVAYCLSTHERIVVEPDAANDKAVALMVRNGFELGPEVVLPEVVLPEVHLVEKRARLAFLSR</sequence>
<dbReference type="Pfam" id="PF13523">
    <property type="entry name" value="Acetyltransf_8"/>
    <property type="match status" value="1"/>
</dbReference>
<dbReference type="PANTHER" id="PTHR31438:SF1">
    <property type="entry name" value="LYSINE N-ACYLTRANSFERASE C17G9.06C-RELATED"/>
    <property type="match status" value="1"/>
</dbReference>
<dbReference type="PANTHER" id="PTHR31438">
    <property type="entry name" value="LYSINE N-ACYLTRANSFERASE C17G9.06C-RELATED"/>
    <property type="match status" value="1"/>
</dbReference>
<comment type="caution">
    <text evidence="6">The sequence shown here is derived from an EMBL/GenBank/DDBJ whole genome shotgun (WGS) entry which is preliminary data.</text>
</comment>
<dbReference type="EMBL" id="JAWCTQ010000042">
    <property type="protein sequence ID" value="MDT9685514.1"/>
    <property type="molecule type" value="Genomic_DNA"/>
</dbReference>
<comment type="function">
    <text evidence="1">Acyltransferase required for the direct transfer of medium- to long-chain fatty acyl moieties from a carrier protein (MbtL) on to the epsilon-amino group of lysine residue in the mycobactin core.</text>
</comment>
<dbReference type="SUPFAM" id="SSF55729">
    <property type="entry name" value="Acyl-CoA N-acyltransferases (Nat)"/>
    <property type="match status" value="1"/>
</dbReference>
<evidence type="ECO:0000256" key="3">
    <source>
        <dbReference type="ARBA" id="ARBA00020586"/>
    </source>
</evidence>
<dbReference type="InterPro" id="IPR016181">
    <property type="entry name" value="Acyl_CoA_acyltransferase"/>
</dbReference>
<evidence type="ECO:0000256" key="2">
    <source>
        <dbReference type="ARBA" id="ARBA00005102"/>
    </source>
</evidence>
<protein>
    <recommendedName>
        <fullName evidence="3">Lysine N-acyltransferase MbtK</fullName>
    </recommendedName>
    <alternativeName>
        <fullName evidence="4">Mycobactin synthase protein K</fullName>
    </alternativeName>
</protein>
<comment type="pathway">
    <text evidence="2">Siderophore biosynthesis; mycobactin biosynthesis.</text>
</comment>
<organism evidence="6 7">
    <name type="scientific">Streptomyces tamarix</name>
    <dbReference type="NCBI Taxonomy" id="3078565"/>
    <lineage>
        <taxon>Bacteria</taxon>
        <taxon>Bacillati</taxon>
        <taxon>Actinomycetota</taxon>
        <taxon>Actinomycetes</taxon>
        <taxon>Kitasatosporales</taxon>
        <taxon>Streptomycetaceae</taxon>
        <taxon>Streptomyces</taxon>
    </lineage>
</organism>
<dbReference type="SMART" id="SM01006">
    <property type="entry name" value="AlcB"/>
    <property type="match status" value="1"/>
</dbReference>
<evidence type="ECO:0000256" key="4">
    <source>
        <dbReference type="ARBA" id="ARBA00031122"/>
    </source>
</evidence>
<name>A0ABU3QRY0_9ACTN</name>
<dbReference type="GO" id="GO:0016746">
    <property type="term" value="F:acyltransferase activity"/>
    <property type="evidence" value="ECO:0007669"/>
    <property type="project" value="UniProtKB-KW"/>
</dbReference>
<dbReference type="InterPro" id="IPR019432">
    <property type="entry name" value="Acyltransferase_MbtK/IucB-like"/>
</dbReference>
<gene>
    <name evidence="6" type="ORF">RND61_26115</name>
</gene>
<keyword evidence="7" id="KW-1185">Reference proteome</keyword>
<dbReference type="RefSeq" id="WP_315880557.1">
    <property type="nucleotide sequence ID" value="NZ_JAWCTQ010000042.1"/>
</dbReference>
<accession>A0ABU3QRY0</accession>
<evidence type="ECO:0000313" key="6">
    <source>
        <dbReference type="EMBL" id="MDT9685514.1"/>
    </source>
</evidence>
<reference evidence="6 7" key="1">
    <citation type="submission" date="2023-09" db="EMBL/GenBank/DDBJ databases">
        <title>Streptomyces sp. nov.: A antagonism against Alternaria gaisen Producing Streptochlin, Isolated from Tamarix root soil.</title>
        <authorList>
            <person name="Chen Y."/>
        </authorList>
    </citation>
    <scope>NUCLEOTIDE SEQUENCE [LARGE SCALE GENOMIC DNA]</scope>
    <source>
        <strain evidence="6 7">TRM76323</strain>
    </source>
</reference>